<feature type="region of interest" description="Disordered" evidence="1">
    <location>
        <begin position="184"/>
        <end position="206"/>
    </location>
</feature>
<comment type="caution">
    <text evidence="3">The sequence shown here is derived from an EMBL/GenBank/DDBJ whole genome shotgun (WGS) entry which is preliminary data.</text>
</comment>
<keyword evidence="2" id="KW-0732">Signal</keyword>
<name>A0ABT6ZY54_9ACTN</name>
<accession>A0ABT6ZY54</accession>
<keyword evidence="4" id="KW-1185">Reference proteome</keyword>
<organism evidence="3 4">
    <name type="scientific">Streptomyces iconiensis</name>
    <dbReference type="NCBI Taxonomy" id="1384038"/>
    <lineage>
        <taxon>Bacteria</taxon>
        <taxon>Bacillati</taxon>
        <taxon>Actinomycetota</taxon>
        <taxon>Actinomycetes</taxon>
        <taxon>Kitasatosporales</taxon>
        <taxon>Streptomycetaceae</taxon>
        <taxon>Streptomyces</taxon>
    </lineage>
</organism>
<reference evidence="3 4" key="1">
    <citation type="submission" date="2023-05" db="EMBL/GenBank/DDBJ databases">
        <title>Streptantibioticus silvisoli sp. nov., acidotolerant actinomycetes 1 from pine litter.</title>
        <authorList>
            <person name="Swiecimska M."/>
            <person name="Golinska P."/>
            <person name="Sangal V."/>
            <person name="Wachnowicz B."/>
            <person name="Goodfellow M."/>
        </authorList>
    </citation>
    <scope>NUCLEOTIDE SEQUENCE [LARGE SCALE GENOMIC DNA]</scope>
    <source>
        <strain evidence="3 4">DSM 42109</strain>
    </source>
</reference>
<feature type="signal peptide" evidence="2">
    <location>
        <begin position="1"/>
        <end position="29"/>
    </location>
</feature>
<gene>
    <name evidence="3" type="ORF">NMN56_018875</name>
</gene>
<protein>
    <submittedName>
        <fullName evidence="3">Uncharacterized protein</fullName>
    </submittedName>
</protein>
<dbReference type="EMBL" id="JANCPR020000017">
    <property type="protein sequence ID" value="MDJ1133994.1"/>
    <property type="molecule type" value="Genomic_DNA"/>
</dbReference>
<dbReference type="Proteomes" id="UP001214441">
    <property type="component" value="Unassembled WGS sequence"/>
</dbReference>
<evidence type="ECO:0000256" key="1">
    <source>
        <dbReference type="SAM" id="MobiDB-lite"/>
    </source>
</evidence>
<feature type="region of interest" description="Disordered" evidence="1">
    <location>
        <begin position="28"/>
        <end position="47"/>
    </location>
</feature>
<evidence type="ECO:0000256" key="2">
    <source>
        <dbReference type="SAM" id="SignalP"/>
    </source>
</evidence>
<dbReference type="PROSITE" id="PS51318">
    <property type="entry name" value="TAT"/>
    <property type="match status" value="1"/>
</dbReference>
<evidence type="ECO:0000313" key="3">
    <source>
        <dbReference type="EMBL" id="MDJ1133994.1"/>
    </source>
</evidence>
<evidence type="ECO:0000313" key="4">
    <source>
        <dbReference type="Proteomes" id="UP001214441"/>
    </source>
</evidence>
<dbReference type="InterPro" id="IPR006311">
    <property type="entry name" value="TAT_signal"/>
</dbReference>
<sequence length="329" mass="34612">MQKWNRRRALTAGGALGAALLTGVGTARGAGTAHGAGPSTTRPGARPGPLEIVTGEDGFTFPSSAPRGTTTFRSVSTSATCGFIGLARLRGGHGEEAFSGLLRTIFTSQVPQETIRATRELMATAELFGGAAVHPGVVSYFTSELEPGRYLLLEYRDFQSDLGRNPAPGQEYVRTLTVRDGPRARADGAVGADSADGSGGTAGRPRCSATLRAVHTSEGPRFVLRGTARAGRPLRYVNSVPEQPDEAIIYRVDDDAVTEKDVQAFFDGTAPPPFAIASPLGTPPLSPGEGVTLTMPTEPGRYVAVSWVGSVKDAQPMARHGQHLLFRVR</sequence>
<proteinExistence type="predicted"/>
<feature type="compositionally biased region" description="Low complexity" evidence="1">
    <location>
        <begin position="187"/>
        <end position="196"/>
    </location>
</feature>
<feature type="chain" id="PRO_5045289751" evidence="2">
    <location>
        <begin position="30"/>
        <end position="329"/>
    </location>
</feature>
<dbReference type="RefSeq" id="WP_274041571.1">
    <property type="nucleotide sequence ID" value="NZ_JANCPR020000017.1"/>
</dbReference>